<protein>
    <recommendedName>
        <fullName evidence="2">NADH:flavin oxidoreductase/NADH oxidase N-terminal domain-containing protein</fullName>
    </recommendedName>
</protein>
<keyword evidence="4" id="KW-1185">Reference proteome</keyword>
<dbReference type="GO" id="GO:0010181">
    <property type="term" value="F:FMN binding"/>
    <property type="evidence" value="ECO:0007669"/>
    <property type="project" value="InterPro"/>
</dbReference>
<feature type="domain" description="NADH:flavin oxidoreductase/NADH oxidase N-terminal" evidence="2">
    <location>
        <begin position="31"/>
        <end position="410"/>
    </location>
</feature>
<evidence type="ECO:0000313" key="3">
    <source>
        <dbReference type="EMBL" id="KAJ5307476.1"/>
    </source>
</evidence>
<feature type="region of interest" description="Disordered" evidence="1">
    <location>
        <begin position="162"/>
        <end position="188"/>
    </location>
</feature>
<name>A0A9W9U3B8_9EURO</name>
<dbReference type="Pfam" id="PF00724">
    <property type="entry name" value="Oxidored_FMN"/>
    <property type="match status" value="1"/>
</dbReference>
<dbReference type="Gene3D" id="3.20.20.70">
    <property type="entry name" value="Aldolase class I"/>
    <property type="match status" value="1"/>
</dbReference>
<gene>
    <name evidence="3" type="ORF">N7476_008132</name>
</gene>
<dbReference type="InterPro" id="IPR044152">
    <property type="entry name" value="YqjM-like"/>
</dbReference>
<comment type="caution">
    <text evidence="3">The sequence shown here is derived from an EMBL/GenBank/DDBJ whole genome shotgun (WGS) entry which is preliminary data.</text>
</comment>
<dbReference type="CDD" id="cd02932">
    <property type="entry name" value="OYE_YqiM_FMN"/>
    <property type="match status" value="1"/>
</dbReference>
<dbReference type="GO" id="GO:0003959">
    <property type="term" value="F:NADPH dehydrogenase activity"/>
    <property type="evidence" value="ECO:0007669"/>
    <property type="project" value="InterPro"/>
</dbReference>
<dbReference type="PANTHER" id="PTHR43303">
    <property type="entry name" value="NADPH DEHYDROGENASE C23G7.10C-RELATED"/>
    <property type="match status" value="1"/>
</dbReference>
<dbReference type="SUPFAM" id="SSF51395">
    <property type="entry name" value="FMN-linked oxidoreductases"/>
    <property type="match status" value="1"/>
</dbReference>
<dbReference type="PANTHER" id="PTHR43303:SF2">
    <property type="entry name" value="INDOLEAMINE 2,3-DIOXYGENASE PYRROLE 2,3-DIOXYGENASE (AFU_ORTHOLOGUE AFUA_5G01450"/>
    <property type="match status" value="1"/>
</dbReference>
<organism evidence="3 4">
    <name type="scientific">Penicillium atrosanguineum</name>
    <dbReference type="NCBI Taxonomy" id="1132637"/>
    <lineage>
        <taxon>Eukaryota</taxon>
        <taxon>Fungi</taxon>
        <taxon>Dikarya</taxon>
        <taxon>Ascomycota</taxon>
        <taxon>Pezizomycotina</taxon>
        <taxon>Eurotiomycetes</taxon>
        <taxon>Eurotiomycetidae</taxon>
        <taxon>Eurotiales</taxon>
        <taxon>Aspergillaceae</taxon>
        <taxon>Penicillium</taxon>
    </lineage>
</organism>
<evidence type="ECO:0000313" key="4">
    <source>
        <dbReference type="Proteomes" id="UP001147746"/>
    </source>
</evidence>
<sequence length="431" mass="46616">MTQYLKSSSSTPAGLPITAGTTYKIDEKTPELFRPLTIRSVTLRNRICVSPMCLYSIASSGPLTGVMTPLYITTIGHNVFKGAALAMIEATGVQPSGRITPHCPGLWNDAQQQGLRPIVDFIHSQGGLCGVQLSHAGRKSSTQPPLVAQQLGKSSARAFEEHNGWPDDVLGPSGGAEHSWDGKGQDPSGGYHVPKEMTEFEIKELVSNYAKSAERAVKAGVDVVEIHAAHGYLINQFLSPVTNRRTDRYGGSFENRIRVLLEVIVAVRAVIPASLPVFVRVSATDWLEHTEVGKNLGSWTEESTIQLARLLPELGVDLIDVSSGGNHHQASFNVFDGGEKHTEIALKIKQVLKAEGSKLLVGTVGLITEAKQARDLVQGGLRRGPGVDIISVGRQFLREPDWVLNVASELGVDVVWPVQLQRLRPGPTSRI</sequence>
<dbReference type="AlphaFoldDB" id="A0A9W9U3B8"/>
<accession>A0A9W9U3B8</accession>
<proteinExistence type="predicted"/>
<dbReference type="OrthoDB" id="72788at2759"/>
<evidence type="ECO:0000256" key="1">
    <source>
        <dbReference type="SAM" id="MobiDB-lite"/>
    </source>
</evidence>
<dbReference type="EMBL" id="JAPZBO010000008">
    <property type="protein sequence ID" value="KAJ5307476.1"/>
    <property type="molecule type" value="Genomic_DNA"/>
</dbReference>
<reference evidence="3" key="2">
    <citation type="journal article" date="2023" name="IMA Fungus">
        <title>Comparative genomic study of the Penicillium genus elucidates a diverse pangenome and 15 lateral gene transfer events.</title>
        <authorList>
            <person name="Petersen C."/>
            <person name="Sorensen T."/>
            <person name="Nielsen M.R."/>
            <person name="Sondergaard T.E."/>
            <person name="Sorensen J.L."/>
            <person name="Fitzpatrick D.A."/>
            <person name="Frisvad J.C."/>
            <person name="Nielsen K.L."/>
        </authorList>
    </citation>
    <scope>NUCLEOTIDE SEQUENCE</scope>
    <source>
        <strain evidence="3">IBT 21472</strain>
    </source>
</reference>
<dbReference type="GO" id="GO:0050661">
    <property type="term" value="F:NADP binding"/>
    <property type="evidence" value="ECO:0007669"/>
    <property type="project" value="InterPro"/>
</dbReference>
<evidence type="ECO:0000259" key="2">
    <source>
        <dbReference type="Pfam" id="PF00724"/>
    </source>
</evidence>
<reference evidence="3" key="1">
    <citation type="submission" date="2022-12" db="EMBL/GenBank/DDBJ databases">
        <authorList>
            <person name="Petersen C."/>
        </authorList>
    </citation>
    <scope>NUCLEOTIDE SEQUENCE</scope>
    <source>
        <strain evidence="3">IBT 21472</strain>
    </source>
</reference>
<dbReference type="InterPro" id="IPR013785">
    <property type="entry name" value="Aldolase_TIM"/>
</dbReference>
<dbReference type="Proteomes" id="UP001147746">
    <property type="component" value="Unassembled WGS sequence"/>
</dbReference>
<dbReference type="InterPro" id="IPR001155">
    <property type="entry name" value="OxRdtase_FMN_N"/>
</dbReference>